<name>A0AAD5V252_9APHY</name>
<dbReference type="Proteomes" id="UP001212997">
    <property type="component" value="Unassembled WGS sequence"/>
</dbReference>
<sequence length="383" mass="42413">MDDKLRSTGPSPSVAKSPFDDTSADVVLRSSDHLDFYVHKLILSLASPFFKDMFSLNQPSIAHDTIPPAPHSNPHPIIPVTESGFTLDYILRFIYPVAEPSPPTTSTQVDHILEASMKYEIEKSALKMKEALLTFIESEPITVFVIACRLVLEDEAGAAATALKSLKPASIVMCPISHVPIDACNRGCRNWCNNFDASGRPLTCGCHEFHGYPIPIEGDSPREFALTIESAIFTKEMENMPAGPYFRLLRYIKDKDHPLTLCFPPPSARVYTTKVDIPPWRRIDADIILESRDGIQLPVHRLILSLVSAKETLLDNPQSSSSVEGGLPVICLDEDAITLHIFAPDFVTPSLRREVLSISNNLCSLGKQQRNTTFPRRPPLLGT</sequence>
<feature type="region of interest" description="Disordered" evidence="1">
    <location>
        <begin position="1"/>
        <end position="20"/>
    </location>
</feature>
<evidence type="ECO:0000313" key="3">
    <source>
        <dbReference type="EMBL" id="KAJ3480026.1"/>
    </source>
</evidence>
<evidence type="ECO:0000313" key="4">
    <source>
        <dbReference type="Proteomes" id="UP001212997"/>
    </source>
</evidence>
<dbReference type="SUPFAM" id="SSF54695">
    <property type="entry name" value="POZ domain"/>
    <property type="match status" value="1"/>
</dbReference>
<dbReference type="Gene3D" id="3.30.710.10">
    <property type="entry name" value="Potassium Channel Kv1.1, Chain A"/>
    <property type="match status" value="1"/>
</dbReference>
<gene>
    <name evidence="3" type="ORF">NLI96_g8647</name>
</gene>
<accession>A0AAD5V252</accession>
<dbReference type="PROSITE" id="PS50097">
    <property type="entry name" value="BTB"/>
    <property type="match status" value="1"/>
</dbReference>
<proteinExistence type="predicted"/>
<dbReference type="EMBL" id="JANAWD010000401">
    <property type="protein sequence ID" value="KAJ3480026.1"/>
    <property type="molecule type" value="Genomic_DNA"/>
</dbReference>
<dbReference type="SMART" id="SM00225">
    <property type="entry name" value="BTB"/>
    <property type="match status" value="1"/>
</dbReference>
<feature type="domain" description="BTB" evidence="2">
    <location>
        <begin position="24"/>
        <end position="95"/>
    </location>
</feature>
<dbReference type="Pfam" id="PF00651">
    <property type="entry name" value="BTB"/>
    <property type="match status" value="1"/>
</dbReference>
<dbReference type="InterPro" id="IPR011333">
    <property type="entry name" value="SKP1/BTB/POZ_sf"/>
</dbReference>
<comment type="caution">
    <text evidence="3">The sequence shown here is derived from an EMBL/GenBank/DDBJ whole genome shotgun (WGS) entry which is preliminary data.</text>
</comment>
<reference evidence="3" key="1">
    <citation type="submission" date="2022-07" db="EMBL/GenBank/DDBJ databases">
        <title>Genome Sequence of Physisporinus lineatus.</title>
        <authorList>
            <person name="Buettner E."/>
        </authorList>
    </citation>
    <scope>NUCLEOTIDE SEQUENCE</scope>
    <source>
        <strain evidence="3">VT162</strain>
    </source>
</reference>
<dbReference type="InterPro" id="IPR000210">
    <property type="entry name" value="BTB/POZ_dom"/>
</dbReference>
<dbReference type="CDD" id="cd18186">
    <property type="entry name" value="BTB_POZ_ZBTB_KLHL-like"/>
    <property type="match status" value="1"/>
</dbReference>
<organism evidence="3 4">
    <name type="scientific">Meripilus lineatus</name>
    <dbReference type="NCBI Taxonomy" id="2056292"/>
    <lineage>
        <taxon>Eukaryota</taxon>
        <taxon>Fungi</taxon>
        <taxon>Dikarya</taxon>
        <taxon>Basidiomycota</taxon>
        <taxon>Agaricomycotina</taxon>
        <taxon>Agaricomycetes</taxon>
        <taxon>Polyporales</taxon>
        <taxon>Meripilaceae</taxon>
        <taxon>Meripilus</taxon>
    </lineage>
</organism>
<evidence type="ECO:0000256" key="1">
    <source>
        <dbReference type="SAM" id="MobiDB-lite"/>
    </source>
</evidence>
<protein>
    <recommendedName>
        <fullName evidence="2">BTB domain-containing protein</fullName>
    </recommendedName>
</protein>
<keyword evidence="4" id="KW-1185">Reference proteome</keyword>
<dbReference type="AlphaFoldDB" id="A0AAD5V252"/>
<evidence type="ECO:0000259" key="2">
    <source>
        <dbReference type="PROSITE" id="PS50097"/>
    </source>
</evidence>